<dbReference type="Proteomes" id="UP000005239">
    <property type="component" value="Unassembled WGS sequence"/>
</dbReference>
<keyword evidence="2" id="KW-1185">Reference proteome</keyword>
<dbReference type="AlphaFoldDB" id="A0A2A6B310"/>
<sequence>MPDNGEIPKWLESGARKFDRVALVISVSVAVVALILGALNVDNCLAQPWIPNSGQQDRVIGIHFMFLIFYAVSRFVVVPLLFYVEFMKFRARPNKYEKPTIIRVSVGIINALGVALLVLGMYLVFGTSPTFDDAALPTYCHFWTYWIPYAFLVLISLVIVGILSLTCVVGAYKELKAEEKQAGQANAETA</sequence>
<protein>
    <submittedName>
        <fullName evidence="1">Uncharacterized protein</fullName>
    </submittedName>
</protein>
<accession>A0A8R1Z3X7</accession>
<name>A0A2A6B310_PRIPA</name>
<proteinExistence type="predicted"/>
<gene>
    <name evidence="1" type="primary">WBGene00281375</name>
</gene>
<evidence type="ECO:0000313" key="2">
    <source>
        <dbReference type="Proteomes" id="UP000005239"/>
    </source>
</evidence>
<reference evidence="1" key="2">
    <citation type="submission" date="2022-06" db="UniProtKB">
        <authorList>
            <consortium name="EnsemblMetazoa"/>
        </authorList>
    </citation>
    <scope>IDENTIFICATION</scope>
    <source>
        <strain evidence="1">PS312</strain>
    </source>
</reference>
<evidence type="ECO:0000313" key="1">
    <source>
        <dbReference type="EnsemblMetazoa" id="PPA43006.1"/>
    </source>
</evidence>
<dbReference type="EnsemblMetazoa" id="PPA43006.1">
    <property type="protein sequence ID" value="PPA43006.1"/>
    <property type="gene ID" value="WBGene00281375"/>
</dbReference>
<organism evidence="1 2">
    <name type="scientific">Pristionchus pacificus</name>
    <name type="common">Parasitic nematode worm</name>
    <dbReference type="NCBI Taxonomy" id="54126"/>
    <lineage>
        <taxon>Eukaryota</taxon>
        <taxon>Metazoa</taxon>
        <taxon>Ecdysozoa</taxon>
        <taxon>Nematoda</taxon>
        <taxon>Chromadorea</taxon>
        <taxon>Rhabditida</taxon>
        <taxon>Rhabditina</taxon>
        <taxon>Diplogasteromorpha</taxon>
        <taxon>Diplogasteroidea</taxon>
        <taxon>Neodiplogasteridae</taxon>
        <taxon>Pristionchus</taxon>
    </lineage>
</organism>
<accession>A0A2A6B310</accession>
<reference evidence="2" key="1">
    <citation type="journal article" date="2008" name="Nat. Genet.">
        <title>The Pristionchus pacificus genome provides a unique perspective on nematode lifestyle and parasitism.</title>
        <authorList>
            <person name="Dieterich C."/>
            <person name="Clifton S.W."/>
            <person name="Schuster L.N."/>
            <person name="Chinwalla A."/>
            <person name="Delehaunty K."/>
            <person name="Dinkelacker I."/>
            <person name="Fulton L."/>
            <person name="Fulton R."/>
            <person name="Godfrey J."/>
            <person name="Minx P."/>
            <person name="Mitreva M."/>
            <person name="Roeseler W."/>
            <person name="Tian H."/>
            <person name="Witte H."/>
            <person name="Yang S.P."/>
            <person name="Wilson R.K."/>
            <person name="Sommer R.J."/>
        </authorList>
    </citation>
    <scope>NUCLEOTIDE SEQUENCE [LARGE SCALE GENOMIC DNA]</scope>
    <source>
        <strain evidence="2">PS312</strain>
    </source>
</reference>